<dbReference type="EMBL" id="MEIA01000182">
    <property type="protein sequence ID" value="OJF12991.1"/>
    <property type="molecule type" value="Genomic_DNA"/>
</dbReference>
<dbReference type="PANTHER" id="PTHR43229:SF2">
    <property type="entry name" value="NODULATION PROTEIN J"/>
    <property type="match status" value="1"/>
</dbReference>
<keyword evidence="3 5" id="KW-1133">Transmembrane helix</keyword>
<feature type="transmembrane region" description="Helical" evidence="5">
    <location>
        <begin position="77"/>
        <end position="100"/>
    </location>
</feature>
<accession>A0A1K0FJE8</accession>
<proteinExistence type="predicted"/>
<organism evidence="7 8">
    <name type="scientific">Couchioplanes caeruleus subsp. caeruleus</name>
    <dbReference type="NCBI Taxonomy" id="56427"/>
    <lineage>
        <taxon>Bacteria</taxon>
        <taxon>Bacillati</taxon>
        <taxon>Actinomycetota</taxon>
        <taxon>Actinomycetes</taxon>
        <taxon>Micromonosporales</taxon>
        <taxon>Micromonosporaceae</taxon>
        <taxon>Couchioplanes</taxon>
    </lineage>
</organism>
<sequence length="191" mass="19871">MLGYVSLRVGIATLVDVANDRKWGVYAIARMDGRSAGAYLASLVAANLVLMAIQAAALLGLLALFAPTQVTPSVWSVTALALAGSVFWSMTGAVLAFGVSSYSRRDLISTLSLLPLALTAPIFYPTDVMPPVVRAMAYVNPLTYELDALRSALNGSSNVAATAAFLLATASMAALLSFVARRSPLVSGEVS</sequence>
<evidence type="ECO:0000256" key="3">
    <source>
        <dbReference type="ARBA" id="ARBA00022989"/>
    </source>
</evidence>
<dbReference type="Pfam" id="PF01061">
    <property type="entry name" value="ABC2_membrane"/>
    <property type="match status" value="1"/>
</dbReference>
<feature type="transmembrane region" description="Helical" evidence="5">
    <location>
        <begin position="159"/>
        <end position="179"/>
    </location>
</feature>
<dbReference type="GO" id="GO:0140359">
    <property type="term" value="F:ABC-type transporter activity"/>
    <property type="evidence" value="ECO:0007669"/>
    <property type="project" value="InterPro"/>
</dbReference>
<gene>
    <name evidence="7" type="ORF">BG844_17615</name>
</gene>
<evidence type="ECO:0000256" key="1">
    <source>
        <dbReference type="ARBA" id="ARBA00004141"/>
    </source>
</evidence>
<comment type="subcellular location">
    <subcellularLocation>
        <location evidence="1">Membrane</location>
        <topology evidence="1">Multi-pass membrane protein</topology>
    </subcellularLocation>
</comment>
<evidence type="ECO:0000256" key="5">
    <source>
        <dbReference type="SAM" id="Phobius"/>
    </source>
</evidence>
<feature type="transmembrane region" description="Helical" evidence="5">
    <location>
        <begin position="107"/>
        <end position="124"/>
    </location>
</feature>
<keyword evidence="4 5" id="KW-0472">Membrane</keyword>
<dbReference type="InterPro" id="IPR051784">
    <property type="entry name" value="Nod_factor_ABC_transporter"/>
</dbReference>
<feature type="transmembrane region" description="Helical" evidence="5">
    <location>
        <begin position="38"/>
        <end position="65"/>
    </location>
</feature>
<evidence type="ECO:0000259" key="6">
    <source>
        <dbReference type="Pfam" id="PF01061"/>
    </source>
</evidence>
<dbReference type="PANTHER" id="PTHR43229">
    <property type="entry name" value="NODULATION PROTEIN J"/>
    <property type="match status" value="1"/>
</dbReference>
<comment type="caution">
    <text evidence="7">The sequence shown here is derived from an EMBL/GenBank/DDBJ whole genome shotgun (WGS) entry which is preliminary data.</text>
</comment>
<dbReference type="InterPro" id="IPR013525">
    <property type="entry name" value="ABC2_TM"/>
</dbReference>
<evidence type="ECO:0000256" key="4">
    <source>
        <dbReference type="ARBA" id="ARBA00023136"/>
    </source>
</evidence>
<dbReference type="AlphaFoldDB" id="A0A1K0FJE8"/>
<evidence type="ECO:0000313" key="7">
    <source>
        <dbReference type="EMBL" id="OJF12991.1"/>
    </source>
</evidence>
<evidence type="ECO:0000256" key="2">
    <source>
        <dbReference type="ARBA" id="ARBA00022692"/>
    </source>
</evidence>
<keyword evidence="2 5" id="KW-0812">Transmembrane</keyword>
<name>A0A1K0FJE8_9ACTN</name>
<evidence type="ECO:0000313" key="8">
    <source>
        <dbReference type="Proteomes" id="UP000182486"/>
    </source>
</evidence>
<feature type="domain" description="ABC-2 type transporter transmembrane" evidence="6">
    <location>
        <begin position="25"/>
        <end position="152"/>
    </location>
</feature>
<reference evidence="7 8" key="1">
    <citation type="submission" date="2016-09" db="EMBL/GenBank/DDBJ databases">
        <title>Couchioplanes caeruleus draft genome sequence.</title>
        <authorList>
            <person name="Sheehan J."/>
            <person name="Caffrey P."/>
        </authorList>
    </citation>
    <scope>NUCLEOTIDE SEQUENCE [LARGE SCALE GENOMIC DNA]</scope>
    <source>
        <strain evidence="7 8">DSM 43634</strain>
    </source>
</reference>
<keyword evidence="8" id="KW-1185">Reference proteome</keyword>
<dbReference type="GO" id="GO:0016020">
    <property type="term" value="C:membrane"/>
    <property type="evidence" value="ECO:0007669"/>
    <property type="project" value="UniProtKB-SubCell"/>
</dbReference>
<protein>
    <recommendedName>
        <fullName evidence="6">ABC-2 type transporter transmembrane domain-containing protein</fullName>
    </recommendedName>
</protein>
<dbReference type="Proteomes" id="UP000182486">
    <property type="component" value="Unassembled WGS sequence"/>
</dbReference>